<accession>A0A8J6NUA7</accession>
<protein>
    <recommendedName>
        <fullName evidence="2">Antitoxin</fullName>
    </recommendedName>
</protein>
<evidence type="ECO:0000256" key="2">
    <source>
        <dbReference type="RuleBase" id="RU362080"/>
    </source>
</evidence>
<gene>
    <name evidence="3" type="ORF">H8E23_18170</name>
</gene>
<dbReference type="SUPFAM" id="SSF143120">
    <property type="entry name" value="YefM-like"/>
    <property type="match status" value="1"/>
</dbReference>
<dbReference type="Proteomes" id="UP000603434">
    <property type="component" value="Unassembled WGS sequence"/>
</dbReference>
<dbReference type="InterPro" id="IPR006442">
    <property type="entry name" value="Antitoxin_Phd/YefM"/>
</dbReference>
<comment type="function">
    <text evidence="2">Antitoxin component of a type II toxin-antitoxin (TA) system.</text>
</comment>
<evidence type="ECO:0000313" key="4">
    <source>
        <dbReference type="Proteomes" id="UP000603434"/>
    </source>
</evidence>
<name>A0A8J6NUA7_9BACT</name>
<organism evidence="3 4">
    <name type="scientific">Candidatus Desulfatibia profunda</name>
    <dbReference type="NCBI Taxonomy" id="2841695"/>
    <lineage>
        <taxon>Bacteria</taxon>
        <taxon>Pseudomonadati</taxon>
        <taxon>Thermodesulfobacteriota</taxon>
        <taxon>Desulfobacteria</taxon>
        <taxon>Desulfobacterales</taxon>
        <taxon>Desulfobacterales incertae sedis</taxon>
        <taxon>Candidatus Desulfatibia</taxon>
    </lineage>
</organism>
<dbReference type="Pfam" id="PF02604">
    <property type="entry name" value="PhdYeFM_antitox"/>
    <property type="match status" value="1"/>
</dbReference>
<dbReference type="AlphaFoldDB" id="A0A8J6NUA7"/>
<dbReference type="NCBIfam" id="TIGR01552">
    <property type="entry name" value="phd_fam"/>
    <property type="match status" value="1"/>
</dbReference>
<dbReference type="InterPro" id="IPR036165">
    <property type="entry name" value="YefM-like_sf"/>
</dbReference>
<reference evidence="3 4" key="1">
    <citation type="submission" date="2020-08" db="EMBL/GenBank/DDBJ databases">
        <title>Bridging the membrane lipid divide: bacteria of the FCB group superphylum have the potential to synthesize archaeal ether lipids.</title>
        <authorList>
            <person name="Villanueva L."/>
            <person name="Von Meijenfeldt F.A.B."/>
            <person name="Westbye A.B."/>
            <person name="Yadav S."/>
            <person name="Hopmans E.C."/>
            <person name="Dutilh B.E."/>
            <person name="Sinninghe Damste J.S."/>
        </authorList>
    </citation>
    <scope>NUCLEOTIDE SEQUENCE [LARGE SCALE GENOMIC DNA]</scope>
    <source>
        <strain evidence="3">NIOZ-UU30</strain>
    </source>
</reference>
<proteinExistence type="inferred from homology"/>
<dbReference type="Gene3D" id="3.40.1620.10">
    <property type="entry name" value="YefM-like domain"/>
    <property type="match status" value="1"/>
</dbReference>
<sequence length="96" mass="10591">MQPIRVGIRDAKMHLSKFIKMVQNGSEVILTDRGRPVGKIVPLQPGDLPLSARIQKLEDMGVLKALPQKKGIKLSAPIPVPNDIAQTFLKEDRNNA</sequence>
<evidence type="ECO:0000313" key="3">
    <source>
        <dbReference type="EMBL" id="MBC8363311.1"/>
    </source>
</evidence>
<comment type="similarity">
    <text evidence="1 2">Belongs to the phD/YefM antitoxin family.</text>
</comment>
<comment type="caution">
    <text evidence="3">The sequence shown here is derived from an EMBL/GenBank/DDBJ whole genome shotgun (WGS) entry which is preliminary data.</text>
</comment>
<evidence type="ECO:0000256" key="1">
    <source>
        <dbReference type="ARBA" id="ARBA00009981"/>
    </source>
</evidence>
<dbReference type="EMBL" id="JACNJH010000287">
    <property type="protein sequence ID" value="MBC8363311.1"/>
    <property type="molecule type" value="Genomic_DNA"/>
</dbReference>